<keyword evidence="1" id="KW-1185">Reference proteome</keyword>
<dbReference type="AlphaFoldDB" id="A0A915J8Z7"/>
<evidence type="ECO:0000313" key="2">
    <source>
        <dbReference type="WBParaSite" id="nRc.2.0.1.t22632-RA"/>
    </source>
</evidence>
<accession>A0A915J8Z7</accession>
<reference evidence="2" key="1">
    <citation type="submission" date="2022-11" db="UniProtKB">
        <authorList>
            <consortium name="WormBaseParasite"/>
        </authorList>
    </citation>
    <scope>IDENTIFICATION</scope>
</reference>
<evidence type="ECO:0000313" key="1">
    <source>
        <dbReference type="Proteomes" id="UP000887565"/>
    </source>
</evidence>
<organism evidence="1 2">
    <name type="scientific">Romanomermis culicivorax</name>
    <name type="common">Nematode worm</name>
    <dbReference type="NCBI Taxonomy" id="13658"/>
    <lineage>
        <taxon>Eukaryota</taxon>
        <taxon>Metazoa</taxon>
        <taxon>Ecdysozoa</taxon>
        <taxon>Nematoda</taxon>
        <taxon>Enoplea</taxon>
        <taxon>Dorylaimia</taxon>
        <taxon>Mermithida</taxon>
        <taxon>Mermithoidea</taxon>
        <taxon>Mermithidae</taxon>
        <taxon>Romanomermis</taxon>
    </lineage>
</organism>
<dbReference type="Proteomes" id="UP000887565">
    <property type="component" value="Unplaced"/>
</dbReference>
<sequence length="106" mass="12000">MIFCCTIFTGQPCPDYENCCDNQMCENRKCRALKIGEVDRSVTCEKDYDCQSEYQCEEGKCVLRGPGYVHLTGSNYACYADKGLRCPATYYCKLSRNTCYATSTKA</sequence>
<dbReference type="WBParaSite" id="nRc.2.0.1.t22632-RA">
    <property type="protein sequence ID" value="nRc.2.0.1.t22632-RA"/>
    <property type="gene ID" value="nRc.2.0.1.g22632"/>
</dbReference>
<proteinExistence type="predicted"/>
<protein>
    <submittedName>
        <fullName evidence="2">Uncharacterized protein</fullName>
    </submittedName>
</protein>
<name>A0A915J8Z7_ROMCU</name>